<evidence type="ECO:0000256" key="5">
    <source>
        <dbReference type="ARBA" id="ARBA00022967"/>
    </source>
</evidence>
<dbReference type="PANTHER" id="PTHR11403">
    <property type="entry name" value="CYTOCHROME C OXIDASE SUBUNIT III"/>
    <property type="match status" value="1"/>
</dbReference>
<comment type="similarity">
    <text evidence="2 8">Belongs to the cytochrome c oxidase subunit 3 family.</text>
</comment>
<evidence type="ECO:0000256" key="6">
    <source>
        <dbReference type="ARBA" id="ARBA00022989"/>
    </source>
</evidence>
<keyword evidence="7 9" id="KW-0472">Membrane</keyword>
<feature type="transmembrane region" description="Helical" evidence="9">
    <location>
        <begin position="199"/>
        <end position="223"/>
    </location>
</feature>
<comment type="function">
    <text evidence="8">Component of the cytochrome c oxidase, the last enzyme in the mitochondrial electron transport chain which drives oxidative phosphorylation. The respiratory chain contains 3 multisubunit complexes succinate dehydrogenase (complex II, CII), ubiquinol-cytochrome c oxidoreductase (cytochrome b-c1 complex, complex III, CIII) and cytochrome c oxidase (complex IV, CIV), that cooperate to transfer electrons derived from NADH and succinate to molecular oxygen, creating an electrochemical gradient over the inner membrane that drives transmembrane transport and the ATP synthase. Cytochrome c oxidase is the component of the respiratory chain that catalyzes the reduction of oxygen to water. Electrons originating from reduced cytochrome c in the intermembrane space (IMS) are transferred via the dinuclear copper A center (CU(A)) of subunit 2 and heme A of subunit 1 to the active site in subunit 1, a binuclear center (BNC) formed by heme A3 and copper B (CU(B)). The BNC reduces molecular oxygen to 2 water molecules using 4 electrons from cytochrome c in the IMS and 4 protons from the mitochondrial matrix.</text>
</comment>
<dbReference type="InterPro" id="IPR035973">
    <property type="entry name" value="Cyt_c_oxidase_su3-like_sf"/>
</dbReference>
<dbReference type="Gene3D" id="1.20.120.80">
    <property type="entry name" value="Cytochrome c oxidase, subunit III, four-helix bundle"/>
    <property type="match status" value="1"/>
</dbReference>
<protein>
    <recommendedName>
        <fullName evidence="3 8">Cytochrome c oxidase subunit 3</fullName>
    </recommendedName>
</protein>
<name>Q0H2F7_9HYME</name>
<dbReference type="CDD" id="cd01665">
    <property type="entry name" value="Cyt_c_Oxidase_III"/>
    <property type="match status" value="1"/>
</dbReference>
<evidence type="ECO:0000256" key="8">
    <source>
        <dbReference type="RuleBase" id="RU003375"/>
    </source>
</evidence>
<dbReference type="InterPro" id="IPR000298">
    <property type="entry name" value="Cyt_c_oxidase-like_su3"/>
</dbReference>
<evidence type="ECO:0000256" key="4">
    <source>
        <dbReference type="ARBA" id="ARBA00022692"/>
    </source>
</evidence>
<dbReference type="GO" id="GO:0005739">
    <property type="term" value="C:mitochondrion"/>
    <property type="evidence" value="ECO:0007669"/>
    <property type="project" value="TreeGrafter"/>
</dbReference>
<dbReference type="InterPro" id="IPR033945">
    <property type="entry name" value="Cyt_c_oxase_su3_dom"/>
</dbReference>
<feature type="transmembrane region" description="Helical" evidence="9">
    <location>
        <begin position="43"/>
        <end position="61"/>
    </location>
</feature>
<dbReference type="GO" id="GO:0016020">
    <property type="term" value="C:membrane"/>
    <property type="evidence" value="ECO:0007669"/>
    <property type="project" value="UniProtKB-SubCell"/>
</dbReference>
<dbReference type="Gene3D" id="1.10.287.70">
    <property type="match status" value="1"/>
</dbReference>
<dbReference type="GO" id="GO:0006123">
    <property type="term" value="P:mitochondrial electron transport, cytochrome c to oxygen"/>
    <property type="evidence" value="ECO:0007669"/>
    <property type="project" value="TreeGrafter"/>
</dbReference>
<accession>Q0H2F7</accession>
<keyword evidence="8 11" id="KW-0496">Mitochondrion</keyword>
<dbReference type="PROSITE" id="PS50253">
    <property type="entry name" value="COX3"/>
    <property type="match status" value="1"/>
</dbReference>
<feature type="transmembrane region" description="Helical" evidence="9">
    <location>
        <begin position="82"/>
        <end position="105"/>
    </location>
</feature>
<dbReference type="Pfam" id="PF00510">
    <property type="entry name" value="COX3"/>
    <property type="match status" value="1"/>
</dbReference>
<dbReference type="PANTHER" id="PTHR11403:SF7">
    <property type="entry name" value="CYTOCHROME C OXIDASE SUBUNIT 3"/>
    <property type="match status" value="1"/>
</dbReference>
<dbReference type="AlphaFoldDB" id="Q0H2F7"/>
<dbReference type="InterPro" id="IPR013833">
    <property type="entry name" value="Cyt_c_oxidase_su3_a-hlx"/>
</dbReference>
<organism evidence="11">
    <name type="scientific">Vanhornia eucnemidarum</name>
    <dbReference type="NCBI Taxonomy" id="32432"/>
    <lineage>
        <taxon>Eukaryota</taxon>
        <taxon>Metazoa</taxon>
        <taxon>Ecdysozoa</taxon>
        <taxon>Arthropoda</taxon>
        <taxon>Hexapoda</taxon>
        <taxon>Insecta</taxon>
        <taxon>Pterygota</taxon>
        <taxon>Neoptera</taxon>
        <taxon>Endopterygota</taxon>
        <taxon>Hymenoptera</taxon>
        <taxon>Apocrita</taxon>
        <taxon>Proctotrupomorpha</taxon>
        <taxon>Proctotrupoidea</taxon>
        <taxon>Vanhorniidae</taxon>
        <taxon>Vanhornia</taxon>
    </lineage>
</organism>
<dbReference type="InterPro" id="IPR024791">
    <property type="entry name" value="Cyt_c/ubiquinol_Oxase_su3"/>
</dbReference>
<evidence type="ECO:0000256" key="9">
    <source>
        <dbReference type="SAM" id="Phobius"/>
    </source>
</evidence>
<keyword evidence="5" id="KW-1278">Translocase</keyword>
<dbReference type="EMBL" id="DQ302100">
    <property type="protein sequence ID" value="ABB92704.1"/>
    <property type="molecule type" value="Genomic_DNA"/>
</dbReference>
<geneLocation type="mitochondrion" evidence="11"/>
<comment type="subcellular location">
    <subcellularLocation>
        <location evidence="1">Membrane</location>
        <topology evidence="1">Multi-pass membrane protein</topology>
    </subcellularLocation>
</comment>
<keyword evidence="4 8" id="KW-0812">Transmembrane</keyword>
<evidence type="ECO:0000259" key="10">
    <source>
        <dbReference type="PROSITE" id="PS50253"/>
    </source>
</evidence>
<keyword evidence="6 9" id="KW-1133">Transmembrane helix</keyword>
<feature type="transmembrane region" description="Helical" evidence="9">
    <location>
        <begin position="243"/>
        <end position="262"/>
    </location>
</feature>
<evidence type="ECO:0000313" key="11">
    <source>
        <dbReference type="EMBL" id="ABB92704.1"/>
    </source>
</evidence>
<feature type="transmembrane region" description="Helical" evidence="9">
    <location>
        <begin position="161"/>
        <end position="179"/>
    </location>
</feature>
<dbReference type="GO" id="GO:0004129">
    <property type="term" value="F:cytochrome-c oxidase activity"/>
    <property type="evidence" value="ECO:0007669"/>
    <property type="project" value="InterPro"/>
</dbReference>
<evidence type="ECO:0000256" key="2">
    <source>
        <dbReference type="ARBA" id="ARBA00010581"/>
    </source>
</evidence>
<proteinExistence type="inferred from homology"/>
<feature type="domain" description="Heme-copper oxidase subunit III family profile" evidence="10">
    <location>
        <begin position="7"/>
        <end position="264"/>
    </location>
</feature>
<evidence type="ECO:0000256" key="1">
    <source>
        <dbReference type="ARBA" id="ARBA00004141"/>
    </source>
</evidence>
<evidence type="ECO:0000256" key="7">
    <source>
        <dbReference type="ARBA" id="ARBA00023136"/>
    </source>
</evidence>
<feature type="transmembrane region" description="Helical" evidence="9">
    <location>
        <begin position="130"/>
        <end position="149"/>
    </location>
</feature>
<dbReference type="SUPFAM" id="SSF81452">
    <property type="entry name" value="Cytochrome c oxidase subunit III-like"/>
    <property type="match status" value="1"/>
</dbReference>
<sequence length="264" mass="31622">MKSLNNYNHPFHMTSNSPWPLIMSTNVMNLMLNIFIWMNFSNFIPMIMGMFSILLIMFQWWRDLIRESLFQGSYTTMIYNNMKFCMLLFISSELMFFISFFWTYFHSFLSPNIEIGMQWPPMNISPFNPFNIPLMNTIILISSSSTITWSHHAMLNNKYNSSILSMMSTITLSMIFMYFQYLEYSNSKFSINDSIYGSIFFMTTGFHGTHVIIGSIFLSINLIRMMNKQFSSHNHFGMEASIWYWHFVDMIWLFLFMLIYWWSI</sequence>
<reference evidence="11" key="1">
    <citation type="journal article" date="2006" name="Genome">
        <title>Mitochondrial genomes of Vanhornia eucnemidarum (Apocrita: Vanhorniidae) and Primeuchroeus spp. (Aculeata: Chrysididae): Evidence of rearranged mitochondrial genomes within the Apocrita (Insecta: Hymenoptera).</title>
        <authorList>
            <person name="Castro L.R."/>
            <person name="Ruberu K."/>
            <person name="Dowton M."/>
        </authorList>
    </citation>
    <scope>NUCLEOTIDE SEQUENCE</scope>
</reference>
<gene>
    <name evidence="11" type="primary">cox3</name>
</gene>
<evidence type="ECO:0000256" key="3">
    <source>
        <dbReference type="ARBA" id="ARBA00015944"/>
    </source>
</evidence>